<dbReference type="SUPFAM" id="SSF54236">
    <property type="entry name" value="Ubiquitin-like"/>
    <property type="match status" value="1"/>
</dbReference>
<protein>
    <submittedName>
        <fullName evidence="2">Uncharacterized protein</fullName>
    </submittedName>
</protein>
<feature type="region of interest" description="Disordered" evidence="1">
    <location>
        <begin position="81"/>
        <end position="116"/>
    </location>
</feature>
<dbReference type="Proteomes" id="UP001178507">
    <property type="component" value="Unassembled WGS sequence"/>
</dbReference>
<feature type="region of interest" description="Disordered" evidence="1">
    <location>
        <begin position="241"/>
        <end position="270"/>
    </location>
</feature>
<feature type="compositionally biased region" description="Low complexity" evidence="1">
    <location>
        <begin position="86"/>
        <end position="97"/>
    </location>
</feature>
<gene>
    <name evidence="2" type="ORF">EVOR1521_LOCUS9234</name>
</gene>
<feature type="compositionally biased region" description="Polar residues" evidence="1">
    <location>
        <begin position="241"/>
        <end position="250"/>
    </location>
</feature>
<accession>A0AA36I5R4</accession>
<comment type="caution">
    <text evidence="2">The sequence shown here is derived from an EMBL/GenBank/DDBJ whole genome shotgun (WGS) entry which is preliminary data.</text>
</comment>
<dbReference type="InterPro" id="IPR029071">
    <property type="entry name" value="Ubiquitin-like_domsf"/>
</dbReference>
<reference evidence="2" key="1">
    <citation type="submission" date="2023-08" db="EMBL/GenBank/DDBJ databases">
        <authorList>
            <person name="Chen Y."/>
            <person name="Shah S."/>
            <person name="Dougan E. K."/>
            <person name="Thang M."/>
            <person name="Chan C."/>
        </authorList>
    </citation>
    <scope>NUCLEOTIDE SEQUENCE</scope>
</reference>
<evidence type="ECO:0000256" key="1">
    <source>
        <dbReference type="SAM" id="MobiDB-lite"/>
    </source>
</evidence>
<evidence type="ECO:0000313" key="2">
    <source>
        <dbReference type="EMBL" id="CAJ1381598.1"/>
    </source>
</evidence>
<dbReference type="EMBL" id="CAUJNA010000824">
    <property type="protein sequence ID" value="CAJ1381598.1"/>
    <property type="molecule type" value="Genomic_DNA"/>
</dbReference>
<sequence>MVTLEDEDQFNELGCFYNPFTGNYTINIMLTSPTVEALKVVNQLKALQDEVAFNGMDKMEKDGLTITYRGISLTCQGAELDDTAPEEPSSSAPASAPTPVEKKPASSSTATPADLQGMKRMMKELQAENAEMSYRIKRNTKDIRELLKKCRDMEIDIVLLRPSGEKFTVKGCPSYSVSKFKHHLRTEYGFRYHHQRLIRNNADGMAVELQNTRKLFSYGVENDGDQIYFVMTGGEVVATPQTPAVGVSSSSEEDEIVGTPPMSDDDADQLPRPGDCDMSLVSIKDYASKSVMFHGGIDHRMDLKGLLDFVMVFESIEDEQKDQLVFSDGRGSPYSWSLTVQQCMDTAGFDGFYLKVRGLSGGALVRGHLSKQQMLDRFKKKSRDYIKQLKSVEDEEDETIYDATLVPQPIHDFMEEKRQQIANACFMASQGRCPILMALKFTPDDKLVAIEALMKEKLKGKKDVSELRVLKSINLMFPTMSVIEQTKMGMTLLQKELASCLLMMYATRYNEEHAGELRYYHGGFLKDLGEELIERQVRPLAEPERGCVLS</sequence>
<dbReference type="Gene3D" id="3.10.20.90">
    <property type="entry name" value="Phosphatidylinositol 3-kinase Catalytic Subunit, Chain A, domain 1"/>
    <property type="match status" value="1"/>
</dbReference>
<proteinExistence type="predicted"/>
<name>A0AA36I5R4_9DINO</name>
<dbReference type="CDD" id="cd17039">
    <property type="entry name" value="Ubl_ubiquitin_like"/>
    <property type="match status" value="1"/>
</dbReference>
<organism evidence="2 3">
    <name type="scientific">Effrenium voratum</name>
    <dbReference type="NCBI Taxonomy" id="2562239"/>
    <lineage>
        <taxon>Eukaryota</taxon>
        <taxon>Sar</taxon>
        <taxon>Alveolata</taxon>
        <taxon>Dinophyceae</taxon>
        <taxon>Suessiales</taxon>
        <taxon>Symbiodiniaceae</taxon>
        <taxon>Effrenium</taxon>
    </lineage>
</organism>
<evidence type="ECO:0000313" key="3">
    <source>
        <dbReference type="Proteomes" id="UP001178507"/>
    </source>
</evidence>
<keyword evidence="3" id="KW-1185">Reference proteome</keyword>
<dbReference type="AlphaFoldDB" id="A0AA36I5R4"/>